<organism evidence="1 2">
    <name type="scientific">Toxocara canis</name>
    <name type="common">Canine roundworm</name>
    <dbReference type="NCBI Taxonomy" id="6265"/>
    <lineage>
        <taxon>Eukaryota</taxon>
        <taxon>Metazoa</taxon>
        <taxon>Ecdysozoa</taxon>
        <taxon>Nematoda</taxon>
        <taxon>Chromadorea</taxon>
        <taxon>Rhabditida</taxon>
        <taxon>Spirurina</taxon>
        <taxon>Ascaridomorpha</taxon>
        <taxon>Ascaridoidea</taxon>
        <taxon>Toxocaridae</taxon>
        <taxon>Toxocara</taxon>
    </lineage>
</organism>
<evidence type="ECO:0000313" key="1">
    <source>
        <dbReference type="EMBL" id="KHN80045.1"/>
    </source>
</evidence>
<feature type="non-terminal residue" evidence="1">
    <location>
        <position position="113"/>
    </location>
</feature>
<accession>A0A0B2VGE9</accession>
<comment type="caution">
    <text evidence="1">The sequence shown here is derived from an EMBL/GenBank/DDBJ whole genome shotgun (WGS) entry which is preliminary data.</text>
</comment>
<dbReference type="EMBL" id="JPKZ01001796">
    <property type="protein sequence ID" value="KHN80045.1"/>
    <property type="molecule type" value="Genomic_DNA"/>
</dbReference>
<dbReference type="Proteomes" id="UP000031036">
    <property type="component" value="Unassembled WGS sequence"/>
</dbReference>
<evidence type="ECO:0000313" key="2">
    <source>
        <dbReference type="Proteomes" id="UP000031036"/>
    </source>
</evidence>
<dbReference type="AlphaFoldDB" id="A0A0B2VGE9"/>
<protein>
    <submittedName>
        <fullName evidence="1">Uncharacterized protein</fullName>
    </submittedName>
</protein>
<keyword evidence="2" id="KW-1185">Reference proteome</keyword>
<proteinExistence type="predicted"/>
<sequence>MAEDDHLVARKLKALNSLMPEDNKKQNNDSCRLQTTINTAKAQFTTTKNLLQRQLTGKKTTVKCAGGNSYFKLYEMSTSQGYNYADRRQIRKEVEKTRRKELLSFPALVDFPS</sequence>
<name>A0A0B2VGE9_TOXCA</name>
<gene>
    <name evidence="1" type="ORF">Tcan_01037</name>
</gene>
<reference evidence="1 2" key="1">
    <citation type="submission" date="2014-11" db="EMBL/GenBank/DDBJ databases">
        <title>Genetic blueprint of the zoonotic pathogen Toxocara canis.</title>
        <authorList>
            <person name="Zhu X.-Q."/>
            <person name="Korhonen P.K."/>
            <person name="Cai H."/>
            <person name="Young N.D."/>
            <person name="Nejsum P."/>
            <person name="von Samson-Himmelstjerna G."/>
            <person name="Boag P.R."/>
            <person name="Tan P."/>
            <person name="Li Q."/>
            <person name="Min J."/>
            <person name="Yang Y."/>
            <person name="Wang X."/>
            <person name="Fang X."/>
            <person name="Hall R.S."/>
            <person name="Hofmann A."/>
            <person name="Sternberg P.W."/>
            <person name="Jex A.R."/>
            <person name="Gasser R.B."/>
        </authorList>
    </citation>
    <scope>NUCLEOTIDE SEQUENCE [LARGE SCALE GENOMIC DNA]</scope>
    <source>
        <strain evidence="1">PN_DK_2014</strain>
    </source>
</reference>